<dbReference type="GO" id="GO:0022857">
    <property type="term" value="F:transmembrane transporter activity"/>
    <property type="evidence" value="ECO:0007669"/>
    <property type="project" value="InterPro"/>
</dbReference>
<feature type="domain" description="Major facilitator superfamily (MFS) profile" evidence="8">
    <location>
        <begin position="40"/>
        <end position="482"/>
    </location>
</feature>
<dbReference type="OrthoDB" id="5086884at2759"/>
<feature type="transmembrane region" description="Helical" evidence="7">
    <location>
        <begin position="376"/>
        <end position="402"/>
    </location>
</feature>
<evidence type="ECO:0000313" key="10">
    <source>
        <dbReference type="Proteomes" id="UP000054342"/>
    </source>
</evidence>
<feature type="transmembrane region" description="Helical" evidence="7">
    <location>
        <begin position="142"/>
        <end position="159"/>
    </location>
</feature>
<dbReference type="Proteomes" id="UP000054342">
    <property type="component" value="Unassembled WGS sequence"/>
</dbReference>
<dbReference type="AlphaFoldDB" id="A0A0D2EEI2"/>
<keyword evidence="4 7" id="KW-0812">Transmembrane</keyword>
<keyword evidence="6 7" id="KW-0472">Membrane</keyword>
<accession>A0A0D2EEI2</accession>
<dbReference type="Gene3D" id="1.20.1250.20">
    <property type="entry name" value="MFS general substrate transporter like domains"/>
    <property type="match status" value="1"/>
</dbReference>
<evidence type="ECO:0000256" key="7">
    <source>
        <dbReference type="SAM" id="Phobius"/>
    </source>
</evidence>
<sequence>MKLSSNMGLVQKKDAFLDRLIPFRGKRPILLEYRSSKVFIVFAMCWAVFTDVFLYGVIVPVIPFALQDRVHVSADDTQHWVSVLLAVYAAALLFFSPIFGFLADRAGSRKTTLLAGLVILAGSTLMLCVGKTITVLVVGRTLQGASASVVWVVALALMADTVSEEESGKAMGYVGLATSLGVLVSPLIGGVVYERAGYYAVFGVTFAVIGVDILFRFALIEKKHAAKWLEPDNSSHSPASHNDVELRDQIEPQTVAEKNASSAVIGAASPPAKRKLPTMLVLLKSRRILVAFWGSMVVAITMTAIDSTLPLFVNQIFGWDSLGAGLVFLALIAPSFVGPLVGHWTDKYGPRWFAASGLLLCVPFWVLLRLVDHDNIGQAVLLCVLLVLLGAATTLVMISLLAEFSKVCDVKVRQEPNLFAGKSAYAQSYSIFNVAWAAGSLLGPLIAGAVKSSAGWKTMTWTMSLWCAVGVLPTLMYSGGMITRSKRSTDSGGVLGEASS</sequence>
<dbReference type="PROSITE" id="PS50850">
    <property type="entry name" value="MFS"/>
    <property type="match status" value="1"/>
</dbReference>
<dbReference type="InterPro" id="IPR036259">
    <property type="entry name" value="MFS_trans_sf"/>
</dbReference>
<feature type="transmembrane region" description="Helical" evidence="7">
    <location>
        <begin position="114"/>
        <end position="136"/>
    </location>
</feature>
<keyword evidence="5 7" id="KW-1133">Transmembrane helix</keyword>
<feature type="transmembrane region" description="Helical" evidence="7">
    <location>
        <begin position="171"/>
        <end position="193"/>
    </location>
</feature>
<feature type="transmembrane region" description="Helical" evidence="7">
    <location>
        <begin position="288"/>
        <end position="305"/>
    </location>
</feature>
<keyword evidence="10" id="KW-1185">Reference proteome</keyword>
<evidence type="ECO:0000256" key="5">
    <source>
        <dbReference type="ARBA" id="ARBA00022989"/>
    </source>
</evidence>
<feature type="transmembrane region" description="Helical" evidence="7">
    <location>
        <begin position="199"/>
        <end position="219"/>
    </location>
</feature>
<dbReference type="CDD" id="cd17325">
    <property type="entry name" value="MFS_MdtG_SLC18_like"/>
    <property type="match status" value="1"/>
</dbReference>
<dbReference type="PRINTS" id="PR01035">
    <property type="entry name" value="TCRTETA"/>
</dbReference>
<feature type="transmembrane region" description="Helical" evidence="7">
    <location>
        <begin position="423"/>
        <end position="447"/>
    </location>
</feature>
<dbReference type="SUPFAM" id="SSF103473">
    <property type="entry name" value="MFS general substrate transporter"/>
    <property type="match status" value="1"/>
</dbReference>
<organism evidence="9 10">
    <name type="scientific">Exophiala xenobiotica</name>
    <dbReference type="NCBI Taxonomy" id="348802"/>
    <lineage>
        <taxon>Eukaryota</taxon>
        <taxon>Fungi</taxon>
        <taxon>Dikarya</taxon>
        <taxon>Ascomycota</taxon>
        <taxon>Pezizomycotina</taxon>
        <taxon>Eurotiomycetes</taxon>
        <taxon>Chaetothyriomycetidae</taxon>
        <taxon>Chaetothyriales</taxon>
        <taxon>Herpotrichiellaceae</taxon>
        <taxon>Exophiala</taxon>
    </lineage>
</organism>
<dbReference type="GeneID" id="25328177"/>
<evidence type="ECO:0000256" key="6">
    <source>
        <dbReference type="ARBA" id="ARBA00023136"/>
    </source>
</evidence>
<name>A0A0D2EEI2_9EURO</name>
<proteinExistence type="inferred from homology"/>
<gene>
    <name evidence="9" type="ORF">PV05_06269</name>
</gene>
<comment type="subcellular location">
    <subcellularLocation>
        <location evidence="1">Membrane</location>
        <topology evidence="1">Multi-pass membrane protein</topology>
    </subcellularLocation>
</comment>
<dbReference type="InterPro" id="IPR020846">
    <property type="entry name" value="MFS_dom"/>
</dbReference>
<dbReference type="EMBL" id="KN847320">
    <property type="protein sequence ID" value="KIW53858.1"/>
    <property type="molecule type" value="Genomic_DNA"/>
</dbReference>
<feature type="transmembrane region" description="Helical" evidence="7">
    <location>
        <begin position="352"/>
        <end position="370"/>
    </location>
</feature>
<evidence type="ECO:0000256" key="1">
    <source>
        <dbReference type="ARBA" id="ARBA00004141"/>
    </source>
</evidence>
<evidence type="ECO:0000259" key="8">
    <source>
        <dbReference type="PROSITE" id="PS50850"/>
    </source>
</evidence>
<feature type="transmembrane region" description="Helical" evidence="7">
    <location>
        <begin position="38"/>
        <end position="59"/>
    </location>
</feature>
<dbReference type="GO" id="GO:0016020">
    <property type="term" value="C:membrane"/>
    <property type="evidence" value="ECO:0007669"/>
    <property type="project" value="UniProtKB-SubCell"/>
</dbReference>
<dbReference type="PANTHER" id="PTHR23506">
    <property type="entry name" value="GH10249P"/>
    <property type="match status" value="1"/>
</dbReference>
<dbReference type="InterPro" id="IPR050930">
    <property type="entry name" value="MFS_Vesicular_Transporter"/>
</dbReference>
<feature type="transmembrane region" description="Helical" evidence="7">
    <location>
        <begin position="79"/>
        <end position="102"/>
    </location>
</feature>
<evidence type="ECO:0000256" key="2">
    <source>
        <dbReference type="ARBA" id="ARBA00006829"/>
    </source>
</evidence>
<dbReference type="HOGENOM" id="CLU_001265_51_3_1"/>
<feature type="transmembrane region" description="Helical" evidence="7">
    <location>
        <begin position="459"/>
        <end position="477"/>
    </location>
</feature>
<dbReference type="InterPro" id="IPR011701">
    <property type="entry name" value="MFS"/>
</dbReference>
<protein>
    <recommendedName>
        <fullName evidence="8">Major facilitator superfamily (MFS) profile domain-containing protein</fullName>
    </recommendedName>
</protein>
<reference evidence="9 10" key="1">
    <citation type="submission" date="2015-01" db="EMBL/GenBank/DDBJ databases">
        <title>The Genome Sequence of Exophiala xenobiotica CBS118157.</title>
        <authorList>
            <consortium name="The Broad Institute Genomics Platform"/>
            <person name="Cuomo C."/>
            <person name="de Hoog S."/>
            <person name="Gorbushina A."/>
            <person name="Stielow B."/>
            <person name="Teixiera M."/>
            <person name="Abouelleil A."/>
            <person name="Chapman S.B."/>
            <person name="Priest M."/>
            <person name="Young S.K."/>
            <person name="Wortman J."/>
            <person name="Nusbaum C."/>
            <person name="Birren B."/>
        </authorList>
    </citation>
    <scope>NUCLEOTIDE SEQUENCE [LARGE SCALE GENOMIC DNA]</scope>
    <source>
        <strain evidence="9 10">CBS 118157</strain>
    </source>
</reference>
<evidence type="ECO:0000256" key="4">
    <source>
        <dbReference type="ARBA" id="ARBA00022692"/>
    </source>
</evidence>
<feature type="transmembrane region" description="Helical" evidence="7">
    <location>
        <begin position="317"/>
        <end position="340"/>
    </location>
</feature>
<evidence type="ECO:0000313" key="9">
    <source>
        <dbReference type="EMBL" id="KIW53858.1"/>
    </source>
</evidence>
<dbReference type="InterPro" id="IPR001958">
    <property type="entry name" value="Tet-R_TetA/multi-R_MdtG-like"/>
</dbReference>
<evidence type="ECO:0000256" key="3">
    <source>
        <dbReference type="ARBA" id="ARBA00022448"/>
    </source>
</evidence>
<dbReference type="RefSeq" id="XP_013314442.1">
    <property type="nucleotide sequence ID" value="XM_013458988.1"/>
</dbReference>
<comment type="similarity">
    <text evidence="2">Belongs to the major facilitator superfamily. Vesicular transporter family.</text>
</comment>
<dbReference type="STRING" id="348802.A0A0D2EEI2"/>
<dbReference type="PANTHER" id="PTHR23506:SF23">
    <property type="entry name" value="GH10249P"/>
    <property type="match status" value="1"/>
</dbReference>
<keyword evidence="3" id="KW-0813">Transport</keyword>
<dbReference type="Pfam" id="PF07690">
    <property type="entry name" value="MFS_1"/>
    <property type="match status" value="1"/>
</dbReference>